<feature type="binding site" evidence="3">
    <location>
        <position position="168"/>
    </location>
    <ligand>
        <name>glycerol</name>
        <dbReference type="ChEBI" id="CHEBI:17754"/>
    </ligand>
</feature>
<dbReference type="RefSeq" id="WP_004633520.1">
    <property type="nucleotide sequence ID" value="NZ_CAXSSU010000002.1"/>
</dbReference>
<keyword evidence="3" id="KW-0862">Zinc</keyword>
<dbReference type="CDD" id="cd08172">
    <property type="entry name" value="GlyDH-like"/>
    <property type="match status" value="1"/>
</dbReference>
<dbReference type="EMBL" id="CP046314">
    <property type="protein sequence ID" value="QGS08486.1"/>
    <property type="molecule type" value="Genomic_DNA"/>
</dbReference>
<keyword evidence="4" id="KW-0520">NAD</keyword>
<feature type="binding site" evidence="4">
    <location>
        <begin position="91"/>
        <end position="95"/>
    </location>
    <ligand>
        <name>NAD(+)</name>
        <dbReference type="ChEBI" id="CHEBI:57540"/>
    </ligand>
</feature>
<keyword evidence="7" id="KW-1185">Reference proteome</keyword>
<evidence type="ECO:0000256" key="3">
    <source>
        <dbReference type="PIRSR" id="PIRSR000112-1"/>
    </source>
</evidence>
<sequence length="358" mass="39360">MFELANVARPGVSEYISGSGALAVLDNRLEGFNTPLIITGEKSYEAFKKFYKGNREFRVAKYDGTSSYEDMKRIADEYGEDVDVVIGVGGGRVIDTAKGVASFLNKEYMTVPTVIATCAPYAPVAAVYNPDKTFREVGYFKRTAYACIADLDLLLESPKEYFVAGIGDTLAKWYEAVVLVERNNKYNDPLVRMGLEAAKITRDALLRDANGALEAMSTKTVTESFKHAVDTVFAISGAVGCFGVHYGRMAGAHAVHNGMSLVKETHKVLHGTKVSYGILVQLLAEGKKEEVERLIPFYKENDLAYNLACVNVVEDVEEKIEKIAEFAASEKESFKLAVDVCTPEVVATAMRQLEEMTK</sequence>
<organism evidence="6 7">
    <name type="scientific">Gemella morbillorum</name>
    <dbReference type="NCBI Taxonomy" id="29391"/>
    <lineage>
        <taxon>Bacteria</taxon>
        <taxon>Bacillati</taxon>
        <taxon>Bacillota</taxon>
        <taxon>Bacilli</taxon>
        <taxon>Bacillales</taxon>
        <taxon>Gemellaceae</taxon>
        <taxon>Gemella</taxon>
    </lineage>
</organism>
<evidence type="ECO:0000313" key="7">
    <source>
        <dbReference type="Proteomes" id="UP000425411"/>
    </source>
</evidence>
<gene>
    <name evidence="6" type="ORF">FOC49_00630</name>
</gene>
<dbReference type="Pfam" id="PF00465">
    <property type="entry name" value="Fe-ADH"/>
    <property type="match status" value="1"/>
</dbReference>
<evidence type="ECO:0000256" key="1">
    <source>
        <dbReference type="ARBA" id="ARBA00022723"/>
    </source>
</evidence>
<dbReference type="InterPro" id="IPR016205">
    <property type="entry name" value="Glycerol_DH"/>
</dbReference>
<keyword evidence="1 3" id="KW-0479">Metal-binding</keyword>
<keyword evidence="2" id="KW-0560">Oxidoreductase</keyword>
<feature type="domain" description="Alcohol dehydrogenase iron-type/glycerol dehydrogenase GldA" evidence="5">
    <location>
        <begin position="14"/>
        <end position="150"/>
    </location>
</feature>
<dbReference type="Gene3D" id="3.40.50.1970">
    <property type="match status" value="1"/>
</dbReference>
<reference evidence="6 7" key="1">
    <citation type="submission" date="2019-11" db="EMBL/GenBank/DDBJ databases">
        <title>FDA dAtabase for Regulatory Grade micrObial Sequences (FDA-ARGOS): Supporting development and validation of Infectious Disease Dx tests.</title>
        <authorList>
            <person name="Turner S."/>
            <person name="Byrd R."/>
            <person name="Tallon L."/>
            <person name="Sadzewicz L."/>
            <person name="Vavikolanu K."/>
            <person name="Mehta A."/>
            <person name="Aluvathingal J."/>
            <person name="Nadendla S."/>
            <person name="Myers T."/>
            <person name="Yan Y."/>
            <person name="Sichtig H."/>
        </authorList>
    </citation>
    <scope>NUCLEOTIDE SEQUENCE [LARGE SCALE GENOMIC DNA]</scope>
    <source>
        <strain evidence="6 7">FDAARGOS_741</strain>
    </source>
</reference>
<dbReference type="PANTHER" id="PTHR43616:SF3">
    <property type="entry name" value="HYDROXYCARBOXYLATE DEHYDROGENASE A"/>
    <property type="match status" value="1"/>
</dbReference>
<proteinExistence type="predicted"/>
<evidence type="ECO:0000256" key="4">
    <source>
        <dbReference type="PIRSR" id="PIRSR000112-3"/>
    </source>
</evidence>
<evidence type="ECO:0000313" key="6">
    <source>
        <dbReference type="EMBL" id="QGS08486.1"/>
    </source>
</evidence>
<feature type="binding site" evidence="4">
    <location>
        <position position="128"/>
    </location>
    <ligand>
        <name>NAD(+)</name>
        <dbReference type="ChEBI" id="CHEBI:57540"/>
    </ligand>
</feature>
<dbReference type="InterPro" id="IPR001670">
    <property type="entry name" value="ADH_Fe/GldA"/>
</dbReference>
<dbReference type="SUPFAM" id="SSF56796">
    <property type="entry name" value="Dehydroquinate synthase-like"/>
    <property type="match status" value="1"/>
</dbReference>
<comment type="cofactor">
    <cofactor evidence="3">
        <name>Zn(2+)</name>
        <dbReference type="ChEBI" id="CHEBI:29105"/>
    </cofactor>
    <text evidence="3">Binds 1 zinc ion per subunit.</text>
</comment>
<dbReference type="Gene3D" id="1.20.1090.10">
    <property type="entry name" value="Dehydroquinate synthase-like - alpha domain"/>
    <property type="match status" value="1"/>
</dbReference>
<evidence type="ECO:0000256" key="2">
    <source>
        <dbReference type="ARBA" id="ARBA00023002"/>
    </source>
</evidence>
<dbReference type="AlphaFoldDB" id="A0AAP9KSH9"/>
<protein>
    <submittedName>
        <fullName evidence="6">Iron-containing alcohol dehydrogenase</fullName>
    </submittedName>
</protein>
<feature type="binding site" evidence="3">
    <location>
        <position position="270"/>
    </location>
    <ligand>
        <name>glycerol</name>
        <dbReference type="ChEBI" id="CHEBI:17754"/>
    </ligand>
</feature>
<accession>A0AAP9KSH9</accession>
<name>A0AAP9KSH9_9BACL</name>
<evidence type="ECO:0000259" key="5">
    <source>
        <dbReference type="Pfam" id="PF00465"/>
    </source>
</evidence>
<feature type="binding site" evidence="3">
    <location>
        <position position="253"/>
    </location>
    <ligand>
        <name>glycerol</name>
        <dbReference type="ChEBI" id="CHEBI:17754"/>
    </ligand>
</feature>
<dbReference type="GO" id="GO:0046872">
    <property type="term" value="F:metal ion binding"/>
    <property type="evidence" value="ECO:0007669"/>
    <property type="project" value="UniProtKB-KW"/>
</dbReference>
<dbReference type="Proteomes" id="UP000425411">
    <property type="component" value="Chromosome"/>
</dbReference>
<dbReference type="PANTHER" id="PTHR43616">
    <property type="entry name" value="GLYCEROL DEHYDROGENASE"/>
    <property type="match status" value="1"/>
</dbReference>
<dbReference type="PIRSF" id="PIRSF000112">
    <property type="entry name" value="Glycerol_dehydrogenase"/>
    <property type="match status" value="1"/>
</dbReference>
<dbReference type="GO" id="GO:0016614">
    <property type="term" value="F:oxidoreductase activity, acting on CH-OH group of donors"/>
    <property type="evidence" value="ECO:0007669"/>
    <property type="project" value="InterPro"/>
</dbReference>